<name>A0A346XUI4_9ACTN</name>
<evidence type="ECO:0000256" key="1">
    <source>
        <dbReference type="SAM" id="MobiDB-lite"/>
    </source>
</evidence>
<dbReference type="AlphaFoldDB" id="A0A346XUI4"/>
<gene>
    <name evidence="2" type="ORF">DVS28_a1181</name>
</gene>
<evidence type="ECO:0000313" key="2">
    <source>
        <dbReference type="EMBL" id="AXV05881.1"/>
    </source>
</evidence>
<dbReference type="OrthoDB" id="9860981at2"/>
<dbReference type="Proteomes" id="UP000264006">
    <property type="component" value="Chromosome"/>
</dbReference>
<organism evidence="2 3">
    <name type="scientific">Euzebya pacifica</name>
    <dbReference type="NCBI Taxonomy" id="1608957"/>
    <lineage>
        <taxon>Bacteria</taxon>
        <taxon>Bacillati</taxon>
        <taxon>Actinomycetota</taxon>
        <taxon>Nitriliruptoria</taxon>
        <taxon>Euzebyales</taxon>
    </lineage>
</organism>
<dbReference type="EMBL" id="CP031165">
    <property type="protein sequence ID" value="AXV05881.1"/>
    <property type="molecule type" value="Genomic_DNA"/>
</dbReference>
<dbReference type="KEGG" id="euz:DVS28_a1181"/>
<reference evidence="2 3" key="1">
    <citation type="submission" date="2018-09" db="EMBL/GenBank/DDBJ databases">
        <title>Complete genome sequence of Euzebya sp. DY32-46 isolated from seawater of Pacific Ocean.</title>
        <authorList>
            <person name="Xu L."/>
            <person name="Wu Y.-H."/>
            <person name="Xu X.-W."/>
        </authorList>
    </citation>
    <scope>NUCLEOTIDE SEQUENCE [LARGE SCALE GENOMIC DNA]</scope>
    <source>
        <strain evidence="2 3">DY32-46</strain>
    </source>
</reference>
<keyword evidence="3" id="KW-1185">Reference proteome</keyword>
<evidence type="ECO:0000313" key="3">
    <source>
        <dbReference type="Proteomes" id="UP000264006"/>
    </source>
</evidence>
<sequence length="95" mass="10295">MGTAWEAALDSYEARLDAVGEAISSGDPAGVPPFLAPDDLGTMPSVAVERALRLLERSRELERIMARALTVVSDKLEHRPTQPAPRRASRLDVTV</sequence>
<proteinExistence type="predicted"/>
<feature type="region of interest" description="Disordered" evidence="1">
    <location>
        <begin position="76"/>
        <end position="95"/>
    </location>
</feature>
<accession>A0A346XUI4</accession>
<protein>
    <submittedName>
        <fullName evidence="2">Uncharacterized protein</fullName>
    </submittedName>
</protein>